<keyword evidence="1" id="KW-1133">Transmembrane helix</keyword>
<keyword evidence="1" id="KW-0472">Membrane</keyword>
<protein>
    <recommendedName>
        <fullName evidence="4">DUF2254 domain-containing protein</fullName>
    </recommendedName>
</protein>
<evidence type="ECO:0000256" key="1">
    <source>
        <dbReference type="SAM" id="Phobius"/>
    </source>
</evidence>
<dbReference type="InterPro" id="IPR018723">
    <property type="entry name" value="DUF2254_membrane"/>
</dbReference>
<feature type="transmembrane region" description="Helical" evidence="1">
    <location>
        <begin position="63"/>
        <end position="88"/>
    </location>
</feature>
<feature type="transmembrane region" description="Helical" evidence="1">
    <location>
        <begin position="140"/>
        <end position="161"/>
    </location>
</feature>
<evidence type="ECO:0000313" key="2">
    <source>
        <dbReference type="EMBL" id="GGM13338.1"/>
    </source>
</evidence>
<keyword evidence="3" id="KW-1185">Reference proteome</keyword>
<dbReference type="RefSeq" id="WP_229753048.1">
    <property type="nucleotide sequence ID" value="NZ_BMOM01000018.1"/>
</dbReference>
<dbReference type="EMBL" id="BMOM01000018">
    <property type="protein sequence ID" value="GGM13338.1"/>
    <property type="molecule type" value="Genomic_DNA"/>
</dbReference>
<proteinExistence type="predicted"/>
<gene>
    <name evidence="2" type="ORF">GCM10010841_22470</name>
</gene>
<reference evidence="3" key="1">
    <citation type="journal article" date="2019" name="Int. J. Syst. Evol. Microbiol.">
        <title>The Global Catalogue of Microorganisms (GCM) 10K type strain sequencing project: providing services to taxonomists for standard genome sequencing and annotation.</title>
        <authorList>
            <consortium name="The Broad Institute Genomics Platform"/>
            <consortium name="The Broad Institute Genome Sequencing Center for Infectious Disease"/>
            <person name="Wu L."/>
            <person name="Ma J."/>
        </authorList>
    </citation>
    <scope>NUCLEOTIDE SEQUENCE [LARGE SCALE GENOMIC DNA]</scope>
    <source>
        <strain evidence="3">JCM 15443</strain>
    </source>
</reference>
<keyword evidence="1" id="KW-0812">Transmembrane</keyword>
<accession>A0ABQ2GU17</accession>
<comment type="caution">
    <text evidence="2">The sequence shown here is derived from an EMBL/GenBank/DDBJ whole genome shotgun (WGS) entry which is preliminary data.</text>
</comment>
<dbReference type="Pfam" id="PF10011">
    <property type="entry name" value="DUF2254"/>
    <property type="match status" value="1"/>
</dbReference>
<evidence type="ECO:0008006" key="4">
    <source>
        <dbReference type="Google" id="ProtNLM"/>
    </source>
</evidence>
<evidence type="ECO:0000313" key="3">
    <source>
        <dbReference type="Proteomes" id="UP000661918"/>
    </source>
</evidence>
<organism evidence="2 3">
    <name type="scientific">Deinococcus aerophilus</name>
    <dbReference type="NCBI Taxonomy" id="522488"/>
    <lineage>
        <taxon>Bacteria</taxon>
        <taxon>Thermotogati</taxon>
        <taxon>Deinococcota</taxon>
        <taxon>Deinococci</taxon>
        <taxon>Deinococcales</taxon>
        <taxon>Deinococcaceae</taxon>
        <taxon>Deinococcus</taxon>
    </lineage>
</organism>
<dbReference type="Proteomes" id="UP000661918">
    <property type="component" value="Unassembled WGS sequence"/>
</dbReference>
<feature type="transmembrane region" description="Helical" evidence="1">
    <location>
        <begin position="109"/>
        <end position="128"/>
    </location>
</feature>
<name>A0ABQ2GU17_9DEIO</name>
<sequence>MKNIKRLALRSRMITREFWFVPAVMTVLALILAETGINMEEKYGVPESLNFVYGGGETGSRSLLSAIAGSSIGVAGTVFSITIAALSYAAGSMGPRLLENFTSDRGNQFTLGTFISTFAFSLYTLRAVTGSNDQPFVPHYNVTFALALGVACVGMLVYYLAHITRSINMTQIANLLRNDMRSALMHATLEDDPDHDGATAPPQEFWLGGETLHAPSSGYLQLMDTELLLKLACDAQVALLLHVRPGDYVFPNSVIAVGVPRLPENVMDALTLGDRRTVGQDLEYSVRQLAEVAARALSPGVNDPVTAIDIIDRFGDALCSLQDRRWPDGVYYHDHQLRLVVPVTDFDGLTDSMFHMIRQYGKSSPSVMLRMLEVLGTTASCLTDAERRGVIRRHAGLVREDALRGIENSGDRADIEDRYRDVLNTLANGPVAEVRRAARHAVRQAQGDRAD</sequence>